<protein>
    <submittedName>
        <fullName evidence="2">Uncharacterized protein</fullName>
    </submittedName>
</protein>
<gene>
    <name evidence="2" type="ORF">DFO70_10782</name>
</gene>
<dbReference type="Proteomes" id="UP000252731">
    <property type="component" value="Unassembled WGS sequence"/>
</dbReference>
<evidence type="ECO:0000313" key="2">
    <source>
        <dbReference type="EMBL" id="RBP92153.1"/>
    </source>
</evidence>
<evidence type="ECO:0000256" key="1">
    <source>
        <dbReference type="SAM" id="MobiDB-lite"/>
    </source>
</evidence>
<proteinExistence type="predicted"/>
<feature type="region of interest" description="Disordered" evidence="1">
    <location>
        <begin position="19"/>
        <end position="49"/>
    </location>
</feature>
<dbReference type="RefSeq" id="WP_243856205.1">
    <property type="nucleotide sequence ID" value="NZ_QNSF01000007.1"/>
</dbReference>
<evidence type="ECO:0000313" key="3">
    <source>
        <dbReference type="Proteomes" id="UP000252731"/>
    </source>
</evidence>
<reference evidence="2 3" key="1">
    <citation type="submission" date="2018-06" db="EMBL/GenBank/DDBJ databases">
        <title>Freshwater and sediment microbial communities from various areas in North America, analyzing microbe dynamics in response to fracking.</title>
        <authorList>
            <person name="Lamendella R."/>
        </authorList>
    </citation>
    <scope>NUCLEOTIDE SEQUENCE [LARGE SCALE GENOMIC DNA]</scope>
    <source>
        <strain evidence="2 3">14_TX</strain>
    </source>
</reference>
<comment type="caution">
    <text evidence="2">The sequence shown here is derived from an EMBL/GenBank/DDBJ whole genome shotgun (WGS) entry which is preliminary data.</text>
</comment>
<dbReference type="AlphaFoldDB" id="A0A366JWF2"/>
<keyword evidence="3" id="KW-1185">Reference proteome</keyword>
<organism evidence="2 3">
    <name type="scientific">Cytobacillus firmus</name>
    <name type="common">Bacillus firmus</name>
    <dbReference type="NCBI Taxonomy" id="1399"/>
    <lineage>
        <taxon>Bacteria</taxon>
        <taxon>Bacillati</taxon>
        <taxon>Bacillota</taxon>
        <taxon>Bacilli</taxon>
        <taxon>Bacillales</taxon>
        <taxon>Bacillaceae</taxon>
        <taxon>Cytobacillus</taxon>
    </lineage>
</organism>
<accession>A0A366JWF2</accession>
<name>A0A366JWF2_CYTFI</name>
<sequence length="189" mass="21588">MIAALCSAILILAGCNQSEEQIVEDEDKNNPSTEEQREETEKAPEDNKKITEEVGLGDIRDLFTKAYGENKNNDEIARFNGDSMLEEFETHRAIKVEMQFKNMEKDMSNEEVLAFIEKRIPKDAEEVNRFKEDNNQREIIEYKSELLKEALSYEVYEGEETGTFTVLLTSSEEDYVNATLSIGHSDQGA</sequence>
<feature type="compositionally biased region" description="Basic and acidic residues" evidence="1">
    <location>
        <begin position="39"/>
        <end position="49"/>
    </location>
</feature>
<dbReference type="EMBL" id="QNSF01000007">
    <property type="protein sequence ID" value="RBP92153.1"/>
    <property type="molecule type" value="Genomic_DNA"/>
</dbReference>